<keyword evidence="2" id="KW-0812">Transmembrane</keyword>
<dbReference type="EMBL" id="BSXU01000462">
    <property type="protein sequence ID" value="GMG20760.1"/>
    <property type="molecule type" value="Genomic_DNA"/>
</dbReference>
<feature type="transmembrane region" description="Helical" evidence="2">
    <location>
        <begin position="534"/>
        <end position="555"/>
    </location>
</feature>
<proteinExistence type="predicted"/>
<name>A0A9W7DD85_AMBMO</name>
<keyword evidence="2" id="KW-0472">Membrane</keyword>
<gene>
    <name evidence="3" type="ORF">Amon01_000147700</name>
</gene>
<comment type="caution">
    <text evidence="3">The sequence shown here is derived from an EMBL/GenBank/DDBJ whole genome shotgun (WGS) entry which is preliminary data.</text>
</comment>
<dbReference type="Proteomes" id="UP001165063">
    <property type="component" value="Unassembled WGS sequence"/>
</dbReference>
<dbReference type="OrthoDB" id="3988566at2759"/>
<evidence type="ECO:0000256" key="1">
    <source>
        <dbReference type="SAM" id="MobiDB-lite"/>
    </source>
</evidence>
<feature type="transmembrane region" description="Helical" evidence="2">
    <location>
        <begin position="442"/>
        <end position="465"/>
    </location>
</feature>
<keyword evidence="4" id="KW-1185">Reference proteome</keyword>
<reference evidence="3" key="1">
    <citation type="submission" date="2023-04" db="EMBL/GenBank/DDBJ databases">
        <title>Ambrosiozyma monospora NBRC 1965.</title>
        <authorList>
            <person name="Ichikawa N."/>
            <person name="Sato H."/>
            <person name="Tonouchi N."/>
        </authorList>
    </citation>
    <scope>NUCLEOTIDE SEQUENCE</scope>
    <source>
        <strain evidence="3">NBRC 1965</strain>
    </source>
</reference>
<evidence type="ECO:0000313" key="4">
    <source>
        <dbReference type="Proteomes" id="UP001165063"/>
    </source>
</evidence>
<keyword evidence="2" id="KW-1133">Transmembrane helix</keyword>
<feature type="transmembrane region" description="Helical" evidence="2">
    <location>
        <begin position="310"/>
        <end position="337"/>
    </location>
</feature>
<organism evidence="3 4">
    <name type="scientific">Ambrosiozyma monospora</name>
    <name type="common">Yeast</name>
    <name type="synonym">Endomycopsis monosporus</name>
    <dbReference type="NCBI Taxonomy" id="43982"/>
    <lineage>
        <taxon>Eukaryota</taxon>
        <taxon>Fungi</taxon>
        <taxon>Dikarya</taxon>
        <taxon>Ascomycota</taxon>
        <taxon>Saccharomycotina</taxon>
        <taxon>Pichiomycetes</taxon>
        <taxon>Pichiales</taxon>
        <taxon>Pichiaceae</taxon>
        <taxon>Ambrosiozyma</taxon>
    </lineage>
</organism>
<protein>
    <submittedName>
        <fullName evidence="3">Unnamed protein product</fullName>
    </submittedName>
</protein>
<evidence type="ECO:0000313" key="3">
    <source>
        <dbReference type="EMBL" id="GMG20760.1"/>
    </source>
</evidence>
<sequence length="569" mass="64735">MTKSSRMIFKGSTMVFKDSKLLFRDAHLQRLLFLLVFTTFTTVLVYSNLKMDTKYFTNKFELPYMKVSLNTYRMFRNNTVMTQQAMKSPKLVSVFEDLHDIDPGFCAGNFVMPDSDANIDVDDDEDLDLEDSDSEMVLDPSRLYLLPPLPALDLVESGPVFTEEGLIRLGCNYVFAGVECRITGLVKRDKPYLDDTKFEKTLSETISLNYSVRTLLQGFVHRVIHNVKGDAKSRKSIFLNSLFVDANASNIRLLSNYLFLLGNDGDNVKLFDENEHKNLDTVQTAYESYNAIEQYVALLFQLFHLRVLNFAFLTLSFICLFSLHLFICVLLLCVIHLNSKDSYEGLENPNISFQDRSLEYFIQAQNSPEIVFEEEQRSLKEVHPDSEFVRDVQDDSMLSKKPGDRTTPSQGDKKSRIEELSKKLSHKVRQVEDNPLIQETKIIHFLFMVQFVLHYITYFIVLLIVHQMIDNCFTKMSENVTIQKISPTSSSVENNDGLNGENPAVSLTSGANTMISSHGIGGSSYPSSGSSLNYVLDIAGIVLNGLIFGSLHFLYAYSMYVYNSSITYL</sequence>
<evidence type="ECO:0000256" key="2">
    <source>
        <dbReference type="SAM" id="Phobius"/>
    </source>
</evidence>
<dbReference type="AlphaFoldDB" id="A0A9W7DD85"/>
<accession>A0A9W7DD85</accession>
<feature type="transmembrane region" description="Helical" evidence="2">
    <location>
        <begin position="31"/>
        <end position="49"/>
    </location>
</feature>
<feature type="region of interest" description="Disordered" evidence="1">
    <location>
        <begin position="397"/>
        <end position="416"/>
    </location>
</feature>